<proteinExistence type="predicted"/>
<evidence type="ECO:0000313" key="1">
    <source>
        <dbReference type="Proteomes" id="UP000189703"/>
    </source>
</evidence>
<dbReference type="RefSeq" id="XP_010278763.1">
    <property type="nucleotide sequence ID" value="XM_010280461.2"/>
</dbReference>
<dbReference type="OrthoDB" id="1936883at2759"/>
<sequence length="177" mass="20058">MLSNCTRLQSLQGLPSSLNTLQAFGCTSMRLPDLSKLQNSWSLYLNSSENLEEIQGVLRSDDCNSVTLNFWKNLLTVFQRGYVRDTILPVPGGEVPIWFDNRTMGPLIFLQVPGVLGRKVVQGLIICAICVAHEGTDHGLFIPGAYVHSLTLGYSYRHIPEFCWIRIYREAQMWICY</sequence>
<reference evidence="2" key="1">
    <citation type="submission" date="2025-08" db="UniProtKB">
        <authorList>
            <consortium name="RefSeq"/>
        </authorList>
    </citation>
    <scope>IDENTIFICATION</scope>
</reference>
<dbReference type="GeneID" id="104612852"/>
<name>A0A1U8BFD1_NELNU</name>
<dbReference type="AlphaFoldDB" id="A0A1U8BFD1"/>
<dbReference type="Proteomes" id="UP000189703">
    <property type="component" value="Unplaced"/>
</dbReference>
<organism evidence="1 2">
    <name type="scientific">Nelumbo nucifera</name>
    <name type="common">Sacred lotus</name>
    <dbReference type="NCBI Taxonomy" id="4432"/>
    <lineage>
        <taxon>Eukaryota</taxon>
        <taxon>Viridiplantae</taxon>
        <taxon>Streptophyta</taxon>
        <taxon>Embryophyta</taxon>
        <taxon>Tracheophyta</taxon>
        <taxon>Spermatophyta</taxon>
        <taxon>Magnoliopsida</taxon>
        <taxon>Proteales</taxon>
        <taxon>Nelumbonaceae</taxon>
        <taxon>Nelumbo</taxon>
    </lineage>
</organism>
<accession>A0A1U8BFD1</accession>
<evidence type="ECO:0000313" key="2">
    <source>
        <dbReference type="RefSeq" id="XP_010278763.1"/>
    </source>
</evidence>
<gene>
    <name evidence="2" type="primary">LOC104612852</name>
</gene>
<protein>
    <submittedName>
        <fullName evidence="2">Uncharacterized protein LOC104612852</fullName>
    </submittedName>
</protein>
<dbReference type="InParanoid" id="A0A1U8BFD1"/>
<dbReference type="KEGG" id="nnu:104612852"/>
<keyword evidence="1" id="KW-1185">Reference proteome</keyword>